<organism evidence="1 2">
    <name type="scientific">Enterococcus phoeniculicola ATCC BAA-412</name>
    <dbReference type="NCBI Taxonomy" id="1158610"/>
    <lineage>
        <taxon>Bacteria</taxon>
        <taxon>Bacillati</taxon>
        <taxon>Bacillota</taxon>
        <taxon>Bacilli</taxon>
        <taxon>Lactobacillales</taxon>
        <taxon>Enterococcaceae</taxon>
        <taxon>Enterococcus</taxon>
    </lineage>
</organism>
<gene>
    <name evidence="1" type="ORF">UC3_02873</name>
</gene>
<dbReference type="EMBL" id="AJAT01000017">
    <property type="protein sequence ID" value="EOL42521.1"/>
    <property type="molecule type" value="Genomic_DNA"/>
</dbReference>
<sequence>MSDVAFDELLIKILEETGPINSKKRVKIQSSFKN</sequence>
<proteinExistence type="predicted"/>
<accession>R3W4S7</accession>
<dbReference type="Proteomes" id="UP000013785">
    <property type="component" value="Unassembled WGS sequence"/>
</dbReference>
<dbReference type="AlphaFoldDB" id="R3W4S7"/>
<comment type="caution">
    <text evidence="1">The sequence shown here is derived from an EMBL/GenBank/DDBJ whole genome shotgun (WGS) entry which is preliminary data.</text>
</comment>
<evidence type="ECO:0000313" key="2">
    <source>
        <dbReference type="Proteomes" id="UP000013785"/>
    </source>
</evidence>
<dbReference type="HOGENOM" id="CLU_3373648_0_0_9"/>
<protein>
    <submittedName>
        <fullName evidence="1">Uncharacterized protein</fullName>
    </submittedName>
</protein>
<keyword evidence="2" id="KW-1185">Reference proteome</keyword>
<name>R3W4S7_9ENTE</name>
<reference evidence="1 2" key="1">
    <citation type="submission" date="2013-02" db="EMBL/GenBank/DDBJ databases">
        <title>The Genome Sequence of Enterococcus phoeniculicola BAA-412.</title>
        <authorList>
            <consortium name="The Broad Institute Genome Sequencing Platform"/>
            <consortium name="The Broad Institute Genome Sequencing Center for Infectious Disease"/>
            <person name="Earl A.M."/>
            <person name="Gilmore M.S."/>
            <person name="Lebreton F."/>
            <person name="Walker B."/>
            <person name="Young S.K."/>
            <person name="Zeng Q."/>
            <person name="Gargeya S."/>
            <person name="Fitzgerald M."/>
            <person name="Haas B."/>
            <person name="Abouelleil A."/>
            <person name="Alvarado L."/>
            <person name="Arachchi H.M."/>
            <person name="Berlin A.M."/>
            <person name="Chapman S.B."/>
            <person name="Dewar J."/>
            <person name="Goldberg J."/>
            <person name="Griggs A."/>
            <person name="Gujja S."/>
            <person name="Hansen M."/>
            <person name="Howarth C."/>
            <person name="Imamovic A."/>
            <person name="Larimer J."/>
            <person name="McCowan C."/>
            <person name="Murphy C."/>
            <person name="Neiman D."/>
            <person name="Pearson M."/>
            <person name="Priest M."/>
            <person name="Roberts A."/>
            <person name="Saif S."/>
            <person name="Shea T."/>
            <person name="Sisk P."/>
            <person name="Sykes S."/>
            <person name="Wortman J."/>
            <person name="Nusbaum C."/>
            <person name="Birren B."/>
        </authorList>
    </citation>
    <scope>NUCLEOTIDE SEQUENCE [LARGE SCALE GENOMIC DNA]</scope>
    <source>
        <strain evidence="1 2">ATCC BAA-412</strain>
    </source>
</reference>
<evidence type="ECO:0000313" key="1">
    <source>
        <dbReference type="EMBL" id="EOL42521.1"/>
    </source>
</evidence>